<evidence type="ECO:0000256" key="7">
    <source>
        <dbReference type="PIRSR" id="PIRSR001123-1"/>
    </source>
</evidence>
<dbReference type="Proteomes" id="UP000824214">
    <property type="component" value="Unassembled WGS sequence"/>
</dbReference>
<feature type="binding site" evidence="8">
    <location>
        <position position="62"/>
    </location>
    <ligand>
        <name>Zn(2+)</name>
        <dbReference type="ChEBI" id="CHEBI:29105"/>
        <label>1</label>
    </ligand>
</feature>
<dbReference type="Gene3D" id="3.40.630.10">
    <property type="entry name" value="Zn peptidases"/>
    <property type="match status" value="1"/>
</dbReference>
<proteinExistence type="inferred from homology"/>
<evidence type="ECO:0000256" key="5">
    <source>
        <dbReference type="ARBA" id="ARBA00022801"/>
    </source>
</evidence>
<evidence type="ECO:0000256" key="8">
    <source>
        <dbReference type="PIRSR" id="PIRSR001123-2"/>
    </source>
</evidence>
<name>A0A9D2LY97_9FIRM</name>
<protein>
    <submittedName>
        <fullName evidence="9">M20/M25/M40 family metallo-hydrolase</fullName>
    </submittedName>
</protein>
<keyword evidence="3" id="KW-0645">Protease</keyword>
<feature type="binding site" evidence="8">
    <location>
        <position position="169"/>
    </location>
    <ligand>
        <name>Zn(2+)</name>
        <dbReference type="ChEBI" id="CHEBI:29105"/>
        <label>1</label>
    </ligand>
</feature>
<feature type="binding site" evidence="8">
    <location>
        <position position="169"/>
    </location>
    <ligand>
        <name>Zn(2+)</name>
        <dbReference type="ChEBI" id="CHEBI:29105"/>
        <label>2</label>
    </ligand>
</feature>
<dbReference type="SUPFAM" id="SSF101821">
    <property type="entry name" value="Aminopeptidase/glucanase lid domain"/>
    <property type="match status" value="1"/>
</dbReference>
<feature type="binding site" evidence="8">
    <location>
        <position position="202"/>
    </location>
    <ligand>
        <name>Zn(2+)</name>
        <dbReference type="ChEBI" id="CHEBI:29105"/>
        <label>2</label>
    </ligand>
</feature>
<dbReference type="PANTHER" id="PTHR32481:SF0">
    <property type="entry name" value="AMINOPEPTIDASE YPDE-RELATED"/>
    <property type="match status" value="1"/>
</dbReference>
<dbReference type="PANTHER" id="PTHR32481">
    <property type="entry name" value="AMINOPEPTIDASE"/>
    <property type="match status" value="1"/>
</dbReference>
<evidence type="ECO:0000256" key="4">
    <source>
        <dbReference type="ARBA" id="ARBA00022723"/>
    </source>
</evidence>
<evidence type="ECO:0000313" key="10">
    <source>
        <dbReference type="Proteomes" id="UP000824214"/>
    </source>
</evidence>
<dbReference type="EMBL" id="DWXZ01000047">
    <property type="protein sequence ID" value="HJB36968.1"/>
    <property type="molecule type" value="Genomic_DNA"/>
</dbReference>
<dbReference type="AlphaFoldDB" id="A0A9D2LY97"/>
<evidence type="ECO:0000313" key="9">
    <source>
        <dbReference type="EMBL" id="HJB36968.1"/>
    </source>
</evidence>
<dbReference type="GO" id="GO:0046872">
    <property type="term" value="F:metal ion binding"/>
    <property type="evidence" value="ECO:0007669"/>
    <property type="project" value="UniProtKB-UniRule"/>
</dbReference>
<feature type="active site" description="Proton acceptor" evidence="7">
    <location>
        <position position="201"/>
    </location>
</feature>
<evidence type="ECO:0000256" key="3">
    <source>
        <dbReference type="ARBA" id="ARBA00022670"/>
    </source>
</evidence>
<keyword evidence="2" id="KW-0031">Aminopeptidase</keyword>
<dbReference type="GO" id="GO:0004177">
    <property type="term" value="F:aminopeptidase activity"/>
    <property type="evidence" value="ECO:0007669"/>
    <property type="project" value="UniProtKB-UniRule"/>
</dbReference>
<dbReference type="InterPro" id="IPR051464">
    <property type="entry name" value="Peptidase_M42_aminopept"/>
</dbReference>
<dbReference type="InterPro" id="IPR008007">
    <property type="entry name" value="Peptidase_M42"/>
</dbReference>
<reference evidence="9" key="2">
    <citation type="submission" date="2021-04" db="EMBL/GenBank/DDBJ databases">
        <authorList>
            <person name="Gilroy R."/>
        </authorList>
    </citation>
    <scope>NUCLEOTIDE SEQUENCE</scope>
    <source>
        <strain evidence="9">ChiBcolR8-3208</strain>
    </source>
</reference>
<gene>
    <name evidence="9" type="ORF">H9942_02735</name>
</gene>
<dbReference type="Pfam" id="PF05343">
    <property type="entry name" value="Peptidase_M42"/>
    <property type="match status" value="1"/>
</dbReference>
<feature type="binding site" evidence="8">
    <location>
        <position position="311"/>
    </location>
    <ligand>
        <name>Zn(2+)</name>
        <dbReference type="ChEBI" id="CHEBI:29105"/>
        <label>2</label>
    </ligand>
</feature>
<dbReference type="Gene3D" id="2.40.30.40">
    <property type="entry name" value="Peptidase M42, domain 2"/>
    <property type="match status" value="1"/>
</dbReference>
<keyword evidence="5" id="KW-0378">Hydrolase</keyword>
<sequence>MNKELLWEMLSTPSASGRETELGKKLYGYAGTFSHQVRTDEIGDVVAVLNPDCDFRVLLAGHMDEIALLVTAVTQEGFLRVNRTGGVFAPLYPGHKVQVITERGPLYGSVVFTREMAKKEDLAPKDLYIDIGAKSKEDALAHVSLGDPVIFDTDCRELLNGCVTGRGMDNRTGAFIVMEAVKKAREMGCKVGVYGAATVGEETTMNGAYFVASRVEPALAIAVDVTYTSDYPGVDTAATGDVRVGGGPVLVNNPSCHRKLQRLLRQAAEKQGIAVQTEAATGRTGTDGDVIHKTGKGVPFSLVSIPLRYMHSPAEVGSLADIQGCIDLLAQFLADLDPSLDLTWY</sequence>
<keyword evidence="4 8" id="KW-0479">Metal-binding</keyword>
<evidence type="ECO:0000256" key="1">
    <source>
        <dbReference type="ARBA" id="ARBA00006272"/>
    </source>
</evidence>
<reference evidence="9" key="1">
    <citation type="journal article" date="2021" name="PeerJ">
        <title>Extensive microbial diversity within the chicken gut microbiome revealed by metagenomics and culture.</title>
        <authorList>
            <person name="Gilroy R."/>
            <person name="Ravi A."/>
            <person name="Getino M."/>
            <person name="Pursley I."/>
            <person name="Horton D.L."/>
            <person name="Alikhan N.F."/>
            <person name="Baker D."/>
            <person name="Gharbi K."/>
            <person name="Hall N."/>
            <person name="Watson M."/>
            <person name="Adriaenssens E.M."/>
            <person name="Foster-Nyarko E."/>
            <person name="Jarju S."/>
            <person name="Secka A."/>
            <person name="Antonio M."/>
            <person name="Oren A."/>
            <person name="Chaudhuri R.R."/>
            <person name="La Ragione R."/>
            <person name="Hildebrand F."/>
            <person name="Pallen M.J."/>
        </authorList>
    </citation>
    <scope>NUCLEOTIDE SEQUENCE</scope>
    <source>
        <strain evidence="9">ChiBcolR8-3208</strain>
    </source>
</reference>
<comment type="similarity">
    <text evidence="1 6">Belongs to the peptidase M42 family.</text>
</comment>
<dbReference type="PIRSF" id="PIRSF001123">
    <property type="entry name" value="PepA_GA"/>
    <property type="match status" value="1"/>
</dbReference>
<comment type="cofactor">
    <cofactor evidence="8">
        <name>a divalent metal cation</name>
        <dbReference type="ChEBI" id="CHEBI:60240"/>
    </cofactor>
    <text evidence="8">Binds 2 divalent metal cations per subunit.</text>
</comment>
<dbReference type="InterPro" id="IPR023367">
    <property type="entry name" value="Peptidase_M42_dom2"/>
</dbReference>
<feature type="binding site" evidence="8">
    <location>
        <position position="224"/>
    </location>
    <ligand>
        <name>Zn(2+)</name>
        <dbReference type="ChEBI" id="CHEBI:29105"/>
        <label>1</label>
    </ligand>
</feature>
<dbReference type="SUPFAM" id="SSF53187">
    <property type="entry name" value="Zn-dependent exopeptidases"/>
    <property type="match status" value="1"/>
</dbReference>
<organism evidence="9 10">
    <name type="scientific">Candidatus Acutalibacter ornithocaccae</name>
    <dbReference type="NCBI Taxonomy" id="2838416"/>
    <lineage>
        <taxon>Bacteria</taxon>
        <taxon>Bacillati</taxon>
        <taxon>Bacillota</taxon>
        <taxon>Clostridia</taxon>
        <taxon>Eubacteriales</taxon>
        <taxon>Acutalibacteraceae</taxon>
        <taxon>Acutalibacter</taxon>
    </lineage>
</organism>
<dbReference type="GO" id="GO:0006508">
    <property type="term" value="P:proteolysis"/>
    <property type="evidence" value="ECO:0007669"/>
    <property type="project" value="UniProtKB-KW"/>
</dbReference>
<accession>A0A9D2LY97</accession>
<evidence type="ECO:0000256" key="6">
    <source>
        <dbReference type="PIRNR" id="PIRNR001123"/>
    </source>
</evidence>
<evidence type="ECO:0000256" key="2">
    <source>
        <dbReference type="ARBA" id="ARBA00022438"/>
    </source>
</evidence>
<comment type="caution">
    <text evidence="9">The sequence shown here is derived from an EMBL/GenBank/DDBJ whole genome shotgun (WGS) entry which is preliminary data.</text>
</comment>